<reference evidence="1" key="1">
    <citation type="journal article" date="2015" name="Nature">
        <title>Complex archaea that bridge the gap between prokaryotes and eukaryotes.</title>
        <authorList>
            <person name="Spang A."/>
            <person name="Saw J.H."/>
            <person name="Jorgensen S.L."/>
            <person name="Zaremba-Niedzwiedzka K."/>
            <person name="Martijn J."/>
            <person name="Lind A.E."/>
            <person name="van Eijk R."/>
            <person name="Schleper C."/>
            <person name="Guy L."/>
            <person name="Ettema T.J."/>
        </authorList>
    </citation>
    <scope>NUCLEOTIDE SEQUENCE</scope>
</reference>
<protein>
    <submittedName>
        <fullName evidence="1">Uncharacterized protein</fullName>
    </submittedName>
</protein>
<organism evidence="1">
    <name type="scientific">marine sediment metagenome</name>
    <dbReference type="NCBI Taxonomy" id="412755"/>
    <lineage>
        <taxon>unclassified sequences</taxon>
        <taxon>metagenomes</taxon>
        <taxon>ecological metagenomes</taxon>
    </lineage>
</organism>
<dbReference type="EMBL" id="LAZR01029598">
    <property type="protein sequence ID" value="KKL59113.1"/>
    <property type="molecule type" value="Genomic_DNA"/>
</dbReference>
<dbReference type="Pfam" id="PF13174">
    <property type="entry name" value="TPR_6"/>
    <property type="match status" value="1"/>
</dbReference>
<dbReference type="Gene3D" id="1.25.40.10">
    <property type="entry name" value="Tetratricopeptide repeat domain"/>
    <property type="match status" value="1"/>
</dbReference>
<dbReference type="SUPFAM" id="SSF48452">
    <property type="entry name" value="TPR-like"/>
    <property type="match status" value="1"/>
</dbReference>
<dbReference type="InterPro" id="IPR019734">
    <property type="entry name" value="TPR_rpt"/>
</dbReference>
<evidence type="ECO:0000313" key="1">
    <source>
        <dbReference type="EMBL" id="KKL59113.1"/>
    </source>
</evidence>
<gene>
    <name evidence="1" type="ORF">LCGC14_2218600</name>
</gene>
<sequence length="122" mass="13353">MRRSAPAEAQRQFLKALELAPSRADVGGRATIALGDLHFRAKRYERARKLFAGYIGTFPQGDGIGTAFLRLATVEYAGMNDPAGARKTLKAFLSKFPDDAQGARAAEMLEQVERAIKKGQKK</sequence>
<name>A0A0F9DBM7_9ZZZZ</name>
<dbReference type="InterPro" id="IPR011990">
    <property type="entry name" value="TPR-like_helical_dom_sf"/>
</dbReference>
<dbReference type="AlphaFoldDB" id="A0A0F9DBM7"/>
<accession>A0A0F9DBM7</accession>
<proteinExistence type="predicted"/>
<comment type="caution">
    <text evidence="1">The sequence shown here is derived from an EMBL/GenBank/DDBJ whole genome shotgun (WGS) entry which is preliminary data.</text>
</comment>
<dbReference type="Pfam" id="PF13432">
    <property type="entry name" value="TPR_16"/>
    <property type="match status" value="1"/>
</dbReference>